<dbReference type="Proteomes" id="UP000006727">
    <property type="component" value="Chromosome 12"/>
</dbReference>
<reference evidence="1 3" key="1">
    <citation type="journal article" date="2008" name="Science">
        <title>The Physcomitrella genome reveals evolutionary insights into the conquest of land by plants.</title>
        <authorList>
            <person name="Rensing S."/>
            <person name="Lang D."/>
            <person name="Zimmer A."/>
            <person name="Terry A."/>
            <person name="Salamov A."/>
            <person name="Shapiro H."/>
            <person name="Nishiyama T."/>
            <person name="Perroud P.-F."/>
            <person name="Lindquist E."/>
            <person name="Kamisugi Y."/>
            <person name="Tanahashi T."/>
            <person name="Sakakibara K."/>
            <person name="Fujita T."/>
            <person name="Oishi K."/>
            <person name="Shin-I T."/>
            <person name="Kuroki Y."/>
            <person name="Toyoda A."/>
            <person name="Suzuki Y."/>
            <person name="Hashimoto A."/>
            <person name="Yamaguchi K."/>
            <person name="Sugano A."/>
            <person name="Kohara Y."/>
            <person name="Fujiyama A."/>
            <person name="Anterola A."/>
            <person name="Aoki S."/>
            <person name="Ashton N."/>
            <person name="Barbazuk W.B."/>
            <person name="Barker E."/>
            <person name="Bennetzen J."/>
            <person name="Bezanilla M."/>
            <person name="Blankenship R."/>
            <person name="Cho S.H."/>
            <person name="Dutcher S."/>
            <person name="Estelle M."/>
            <person name="Fawcett J.A."/>
            <person name="Gundlach H."/>
            <person name="Hanada K."/>
            <person name="Heyl A."/>
            <person name="Hicks K.A."/>
            <person name="Hugh J."/>
            <person name="Lohr M."/>
            <person name="Mayer K."/>
            <person name="Melkozernov A."/>
            <person name="Murata T."/>
            <person name="Nelson D."/>
            <person name="Pils B."/>
            <person name="Prigge M."/>
            <person name="Reiss B."/>
            <person name="Renner T."/>
            <person name="Rombauts S."/>
            <person name="Rushton P."/>
            <person name="Sanderfoot A."/>
            <person name="Schween G."/>
            <person name="Shiu S.-H."/>
            <person name="Stueber K."/>
            <person name="Theodoulou F.L."/>
            <person name="Tu H."/>
            <person name="Van de Peer Y."/>
            <person name="Verrier P.J."/>
            <person name="Waters E."/>
            <person name="Wood A."/>
            <person name="Yang L."/>
            <person name="Cove D."/>
            <person name="Cuming A."/>
            <person name="Hasebe M."/>
            <person name="Lucas S."/>
            <person name="Mishler D.B."/>
            <person name="Reski R."/>
            <person name="Grigoriev I."/>
            <person name="Quatrano R.S."/>
            <person name="Boore J.L."/>
        </authorList>
    </citation>
    <scope>NUCLEOTIDE SEQUENCE [LARGE SCALE GENOMIC DNA]</scope>
    <source>
        <strain evidence="2 3">cv. Gransden 2004</strain>
    </source>
</reference>
<dbReference type="PaxDb" id="3218-PP1S46_28V6.1"/>
<accession>A0A2K1JRH9</accession>
<reference evidence="2" key="3">
    <citation type="submission" date="2020-12" db="UniProtKB">
        <authorList>
            <consortium name="EnsemblPlants"/>
        </authorList>
    </citation>
    <scope>IDENTIFICATION</scope>
</reference>
<evidence type="ECO:0000313" key="2">
    <source>
        <dbReference type="EnsemblPlants" id="PAC:32972591.CDS.1"/>
    </source>
</evidence>
<organism evidence="1">
    <name type="scientific">Physcomitrium patens</name>
    <name type="common">Spreading-leaved earth moss</name>
    <name type="synonym">Physcomitrella patens</name>
    <dbReference type="NCBI Taxonomy" id="3218"/>
    <lineage>
        <taxon>Eukaryota</taxon>
        <taxon>Viridiplantae</taxon>
        <taxon>Streptophyta</taxon>
        <taxon>Embryophyta</taxon>
        <taxon>Bryophyta</taxon>
        <taxon>Bryophytina</taxon>
        <taxon>Bryopsida</taxon>
        <taxon>Funariidae</taxon>
        <taxon>Funariales</taxon>
        <taxon>Funariaceae</taxon>
        <taxon>Physcomitrium</taxon>
    </lineage>
</organism>
<reference evidence="1 3" key="2">
    <citation type="journal article" date="2018" name="Plant J.">
        <title>The Physcomitrella patens chromosome-scale assembly reveals moss genome structure and evolution.</title>
        <authorList>
            <person name="Lang D."/>
            <person name="Ullrich K.K."/>
            <person name="Murat F."/>
            <person name="Fuchs J."/>
            <person name="Jenkins J."/>
            <person name="Haas F.B."/>
            <person name="Piednoel M."/>
            <person name="Gundlach H."/>
            <person name="Van Bel M."/>
            <person name="Meyberg R."/>
            <person name="Vives C."/>
            <person name="Morata J."/>
            <person name="Symeonidi A."/>
            <person name="Hiss M."/>
            <person name="Muchero W."/>
            <person name="Kamisugi Y."/>
            <person name="Saleh O."/>
            <person name="Blanc G."/>
            <person name="Decker E.L."/>
            <person name="van Gessel N."/>
            <person name="Grimwood J."/>
            <person name="Hayes R.D."/>
            <person name="Graham S.W."/>
            <person name="Gunter L.E."/>
            <person name="McDaniel S.F."/>
            <person name="Hoernstein S.N.W."/>
            <person name="Larsson A."/>
            <person name="Li F.W."/>
            <person name="Perroud P.F."/>
            <person name="Phillips J."/>
            <person name="Ranjan P."/>
            <person name="Rokshar D.S."/>
            <person name="Rothfels C.J."/>
            <person name="Schneider L."/>
            <person name="Shu S."/>
            <person name="Stevenson D.W."/>
            <person name="Thummler F."/>
            <person name="Tillich M."/>
            <person name="Villarreal Aguilar J.C."/>
            <person name="Widiez T."/>
            <person name="Wong G.K."/>
            <person name="Wymore A."/>
            <person name="Zhang Y."/>
            <person name="Zimmer A.D."/>
            <person name="Quatrano R.S."/>
            <person name="Mayer K.F.X."/>
            <person name="Goodstein D."/>
            <person name="Casacuberta J.M."/>
            <person name="Vandepoele K."/>
            <person name="Reski R."/>
            <person name="Cuming A.C."/>
            <person name="Tuskan G.A."/>
            <person name="Maumus F."/>
            <person name="Salse J."/>
            <person name="Schmutz J."/>
            <person name="Rensing S.A."/>
        </authorList>
    </citation>
    <scope>NUCLEOTIDE SEQUENCE [LARGE SCALE GENOMIC DNA]</scope>
    <source>
        <strain evidence="2 3">cv. Gransden 2004</strain>
    </source>
</reference>
<dbReference type="AlphaFoldDB" id="A0A2K1JRH9"/>
<sequence length="141" mass="15678">MCLEGKGNKESANSLSRCCVWSSTHQLFVALCSCLSVSLLCCLAGCSRSSSPLFPAPMPRRYSDRVGDCAVVCSLRRGSSGATTACEHSIMAFAMSEHASCNCRRRRRRRRMDVPESLLYSKEPTNTRIYHLGVVVFFRGW</sequence>
<dbReference type="InParanoid" id="A0A2K1JRH9"/>
<dbReference type="Gramene" id="Pp3c12_20100V3.1">
    <property type="protein sequence ID" value="PAC:32972591.CDS.1"/>
    <property type="gene ID" value="Pp3c12_20100"/>
</dbReference>
<proteinExistence type="predicted"/>
<dbReference type="EMBL" id="ABEU02000012">
    <property type="protein sequence ID" value="PNR44133.1"/>
    <property type="molecule type" value="Genomic_DNA"/>
</dbReference>
<dbReference type="EnsemblPlants" id="Pp3c12_20100V3.1">
    <property type="protein sequence ID" value="PAC:32972591.CDS.1"/>
    <property type="gene ID" value="Pp3c12_20100"/>
</dbReference>
<gene>
    <name evidence="1" type="ORF">PHYPA_016517</name>
</gene>
<dbReference type="PROSITE" id="PS51257">
    <property type="entry name" value="PROKAR_LIPOPROTEIN"/>
    <property type="match status" value="1"/>
</dbReference>
<protein>
    <submittedName>
        <fullName evidence="1 2">Uncharacterized protein</fullName>
    </submittedName>
</protein>
<evidence type="ECO:0000313" key="3">
    <source>
        <dbReference type="Proteomes" id="UP000006727"/>
    </source>
</evidence>
<evidence type="ECO:0000313" key="1">
    <source>
        <dbReference type="EMBL" id="PNR44133.1"/>
    </source>
</evidence>
<name>A0A2K1JRH9_PHYPA</name>
<keyword evidence="3" id="KW-1185">Reference proteome</keyword>